<protein>
    <submittedName>
        <fullName evidence="1">Uncharacterized protein</fullName>
    </submittedName>
</protein>
<dbReference type="Proteomes" id="UP000800041">
    <property type="component" value="Unassembled WGS sequence"/>
</dbReference>
<dbReference type="AlphaFoldDB" id="A0A6G1GXF7"/>
<evidence type="ECO:0000313" key="2">
    <source>
        <dbReference type="Proteomes" id="UP000800041"/>
    </source>
</evidence>
<evidence type="ECO:0000313" key="1">
    <source>
        <dbReference type="EMBL" id="KAF1985439.1"/>
    </source>
</evidence>
<dbReference type="PANTHER" id="PTHR40788">
    <property type="entry name" value="CLR5 DOMAIN-CONTAINING PROTEIN-RELATED"/>
    <property type="match status" value="1"/>
</dbReference>
<organism evidence="1 2">
    <name type="scientific">Aulographum hederae CBS 113979</name>
    <dbReference type="NCBI Taxonomy" id="1176131"/>
    <lineage>
        <taxon>Eukaryota</taxon>
        <taxon>Fungi</taxon>
        <taxon>Dikarya</taxon>
        <taxon>Ascomycota</taxon>
        <taxon>Pezizomycotina</taxon>
        <taxon>Dothideomycetes</taxon>
        <taxon>Pleosporomycetidae</taxon>
        <taxon>Aulographales</taxon>
        <taxon>Aulographaceae</taxon>
    </lineage>
</organism>
<dbReference type="PANTHER" id="PTHR40788:SF2">
    <property type="entry name" value="CLR5 DOMAIN-CONTAINING PROTEIN"/>
    <property type="match status" value="1"/>
</dbReference>
<keyword evidence="2" id="KW-1185">Reference proteome</keyword>
<dbReference type="OrthoDB" id="2922289at2759"/>
<sequence>YPDAKKWHKNRQEVRATEGLLVLEIQDRIYQFLVACCREIFSDVSMDVLSDKSVEVQPEPRSVSLPIKDQTMLSKAIEAPYRVPAQMDLDRLEGMVAAKLSAAKDHFWSLREDPGYFAETLLQWREHRTPTTVTPEDPDIPWRGNPEQEAISWDVCLRNVVATALDRVNEWTPVLDQIRALQRRQEQHKGAIAYEKDLPEELAWAFHKIIHAFEVKAFEVIGRAALDFMASPPMRPYVDRIPAPEEGPSKFYFSWKDPRLLPRGKARNHLFTLVATLEDDEKRDFAGLNLLVAEWERHVDSNPGMKALISSWVAGGMADLSVYAHIMHQIYMYQPWAATFDTMMTAEEKVEAKLEYIARADKLVTTCLPASLGEVLRALGEPSDGNFYYPVDKTRNRETTEAMRAAEQNLGVFWCAVDEELAKQGQLLPDLMRLLTDQVPQRTPVWSEKGFDMKEFLEPLSDMAQKEAEGSIGMGELWGPLSDIHAELGQRNRHTVRQKIQVDDRALQVFKTVFFNPDEHSEPGSIAWPDFVHAMEEVGFRAEKQYACAWYFSRVLESIVLQDPHPLEKMPYAMARRYGMRLMRAFGSERATFAGK</sequence>
<proteinExistence type="predicted"/>
<dbReference type="EMBL" id="ML977162">
    <property type="protein sequence ID" value="KAF1985439.1"/>
    <property type="molecule type" value="Genomic_DNA"/>
</dbReference>
<name>A0A6G1GXF7_9PEZI</name>
<gene>
    <name evidence="1" type="ORF">K402DRAFT_334493</name>
</gene>
<accession>A0A6G1GXF7</accession>
<feature type="non-terminal residue" evidence="1">
    <location>
        <position position="1"/>
    </location>
</feature>
<reference evidence="1" key="1">
    <citation type="journal article" date="2020" name="Stud. Mycol.">
        <title>101 Dothideomycetes genomes: a test case for predicting lifestyles and emergence of pathogens.</title>
        <authorList>
            <person name="Haridas S."/>
            <person name="Albert R."/>
            <person name="Binder M."/>
            <person name="Bloem J."/>
            <person name="Labutti K."/>
            <person name="Salamov A."/>
            <person name="Andreopoulos B."/>
            <person name="Baker S."/>
            <person name="Barry K."/>
            <person name="Bills G."/>
            <person name="Bluhm B."/>
            <person name="Cannon C."/>
            <person name="Castanera R."/>
            <person name="Culley D."/>
            <person name="Daum C."/>
            <person name="Ezra D."/>
            <person name="Gonzalez J."/>
            <person name="Henrissat B."/>
            <person name="Kuo A."/>
            <person name="Liang C."/>
            <person name="Lipzen A."/>
            <person name="Lutzoni F."/>
            <person name="Magnuson J."/>
            <person name="Mondo S."/>
            <person name="Nolan M."/>
            <person name="Ohm R."/>
            <person name="Pangilinan J."/>
            <person name="Park H.-J."/>
            <person name="Ramirez L."/>
            <person name="Alfaro M."/>
            <person name="Sun H."/>
            <person name="Tritt A."/>
            <person name="Yoshinaga Y."/>
            <person name="Zwiers L.-H."/>
            <person name="Turgeon B."/>
            <person name="Goodwin S."/>
            <person name="Spatafora J."/>
            <person name="Crous P."/>
            <person name="Grigoriev I."/>
        </authorList>
    </citation>
    <scope>NUCLEOTIDE SEQUENCE</scope>
    <source>
        <strain evidence="1">CBS 113979</strain>
    </source>
</reference>